<evidence type="ECO:0000313" key="1">
    <source>
        <dbReference type="EMBL" id="EYC01562.1"/>
    </source>
</evidence>
<proteinExistence type="predicted"/>
<evidence type="ECO:0000313" key="2">
    <source>
        <dbReference type="Proteomes" id="UP000024635"/>
    </source>
</evidence>
<dbReference type="AlphaFoldDB" id="A0A016TFW9"/>
<name>A0A016TFW9_9BILA</name>
<protein>
    <submittedName>
        <fullName evidence="1">Uncharacterized protein</fullName>
    </submittedName>
</protein>
<gene>
    <name evidence="1" type="primary">Acey_s0106.g3760</name>
    <name evidence="1" type="ORF">Y032_0106g3760</name>
</gene>
<keyword evidence="2" id="KW-1185">Reference proteome</keyword>
<accession>A0A016TFW9</accession>
<sequence length="68" mass="7614">MFGPLIRFAMFSTSLQLRMKMKRFEVLAKATTVTNLAECSITLKVCSNPANQQMGAFRGNHMVTLIMS</sequence>
<dbReference type="Proteomes" id="UP000024635">
    <property type="component" value="Unassembled WGS sequence"/>
</dbReference>
<dbReference type="EMBL" id="JARK01001442">
    <property type="protein sequence ID" value="EYC01562.1"/>
    <property type="molecule type" value="Genomic_DNA"/>
</dbReference>
<organism evidence="1 2">
    <name type="scientific">Ancylostoma ceylanicum</name>
    <dbReference type="NCBI Taxonomy" id="53326"/>
    <lineage>
        <taxon>Eukaryota</taxon>
        <taxon>Metazoa</taxon>
        <taxon>Ecdysozoa</taxon>
        <taxon>Nematoda</taxon>
        <taxon>Chromadorea</taxon>
        <taxon>Rhabditida</taxon>
        <taxon>Rhabditina</taxon>
        <taxon>Rhabditomorpha</taxon>
        <taxon>Strongyloidea</taxon>
        <taxon>Ancylostomatidae</taxon>
        <taxon>Ancylostomatinae</taxon>
        <taxon>Ancylostoma</taxon>
    </lineage>
</organism>
<comment type="caution">
    <text evidence="1">The sequence shown here is derived from an EMBL/GenBank/DDBJ whole genome shotgun (WGS) entry which is preliminary data.</text>
</comment>
<reference evidence="2" key="1">
    <citation type="journal article" date="2015" name="Nat. Genet.">
        <title>The genome and transcriptome of the zoonotic hookworm Ancylostoma ceylanicum identify infection-specific gene families.</title>
        <authorList>
            <person name="Schwarz E.M."/>
            <person name="Hu Y."/>
            <person name="Antoshechkin I."/>
            <person name="Miller M.M."/>
            <person name="Sternberg P.W."/>
            <person name="Aroian R.V."/>
        </authorList>
    </citation>
    <scope>NUCLEOTIDE SEQUENCE</scope>
    <source>
        <strain evidence="2">HY135</strain>
    </source>
</reference>